<accession>A0A915HHQ7</accession>
<organism evidence="1 2">
    <name type="scientific">Romanomermis culicivorax</name>
    <name type="common">Nematode worm</name>
    <dbReference type="NCBI Taxonomy" id="13658"/>
    <lineage>
        <taxon>Eukaryota</taxon>
        <taxon>Metazoa</taxon>
        <taxon>Ecdysozoa</taxon>
        <taxon>Nematoda</taxon>
        <taxon>Enoplea</taxon>
        <taxon>Dorylaimia</taxon>
        <taxon>Mermithida</taxon>
        <taxon>Mermithoidea</taxon>
        <taxon>Mermithidae</taxon>
        <taxon>Romanomermis</taxon>
    </lineage>
</organism>
<dbReference type="Proteomes" id="UP000887565">
    <property type="component" value="Unplaced"/>
</dbReference>
<keyword evidence="1" id="KW-1185">Reference proteome</keyword>
<reference evidence="2" key="1">
    <citation type="submission" date="2022-11" db="UniProtKB">
        <authorList>
            <consortium name="WormBaseParasite"/>
        </authorList>
    </citation>
    <scope>IDENTIFICATION</scope>
</reference>
<protein>
    <submittedName>
        <fullName evidence="2">Uncharacterized protein</fullName>
    </submittedName>
</protein>
<evidence type="ECO:0000313" key="2">
    <source>
        <dbReference type="WBParaSite" id="nRc.2.0.1.t01537-RA"/>
    </source>
</evidence>
<evidence type="ECO:0000313" key="1">
    <source>
        <dbReference type="Proteomes" id="UP000887565"/>
    </source>
</evidence>
<dbReference type="AlphaFoldDB" id="A0A915HHQ7"/>
<name>A0A915HHQ7_ROMCU</name>
<dbReference type="WBParaSite" id="nRc.2.0.1.t01537-RA">
    <property type="protein sequence ID" value="nRc.2.0.1.t01537-RA"/>
    <property type="gene ID" value="nRc.2.0.1.g01537"/>
</dbReference>
<sequence length="62" mass="7154">MLQWKIVVQMPEQIFIIDDSLVLKLQKADTLTLLPVSDPPTSTKNCLTIKTLKLYTFNVEYL</sequence>
<proteinExistence type="predicted"/>